<reference evidence="1" key="1">
    <citation type="submission" date="2022-01" db="EMBL/GenBank/DDBJ databases">
        <title>Genome Sequence Resource for Two Populations of Ditylenchus destructor, the Migratory Endoparasitic Phytonematode.</title>
        <authorList>
            <person name="Zhang H."/>
            <person name="Lin R."/>
            <person name="Xie B."/>
        </authorList>
    </citation>
    <scope>NUCLEOTIDE SEQUENCE</scope>
    <source>
        <strain evidence="1">BazhouSP</strain>
    </source>
</reference>
<accession>A0AAD4MGI3</accession>
<comment type="caution">
    <text evidence="1">The sequence shown here is derived from an EMBL/GenBank/DDBJ whole genome shotgun (WGS) entry which is preliminary data.</text>
</comment>
<organism evidence="1 2">
    <name type="scientific">Ditylenchus destructor</name>
    <dbReference type="NCBI Taxonomy" id="166010"/>
    <lineage>
        <taxon>Eukaryota</taxon>
        <taxon>Metazoa</taxon>
        <taxon>Ecdysozoa</taxon>
        <taxon>Nematoda</taxon>
        <taxon>Chromadorea</taxon>
        <taxon>Rhabditida</taxon>
        <taxon>Tylenchina</taxon>
        <taxon>Tylenchomorpha</taxon>
        <taxon>Sphaerularioidea</taxon>
        <taxon>Anguinidae</taxon>
        <taxon>Anguininae</taxon>
        <taxon>Ditylenchus</taxon>
    </lineage>
</organism>
<keyword evidence="2" id="KW-1185">Reference proteome</keyword>
<dbReference type="EMBL" id="JAKKPZ010000817">
    <property type="protein sequence ID" value="KAI1692143.1"/>
    <property type="molecule type" value="Genomic_DNA"/>
</dbReference>
<evidence type="ECO:0000313" key="2">
    <source>
        <dbReference type="Proteomes" id="UP001201812"/>
    </source>
</evidence>
<dbReference type="Proteomes" id="UP001201812">
    <property type="component" value="Unassembled WGS sequence"/>
</dbReference>
<evidence type="ECO:0000313" key="1">
    <source>
        <dbReference type="EMBL" id="KAI1692143.1"/>
    </source>
</evidence>
<name>A0AAD4MGI3_9BILA</name>
<dbReference type="AlphaFoldDB" id="A0AAD4MGI3"/>
<gene>
    <name evidence="1" type="ORF">DdX_21412</name>
</gene>
<protein>
    <submittedName>
        <fullName evidence="1">Uncharacterized protein</fullName>
    </submittedName>
</protein>
<proteinExistence type="predicted"/>
<sequence length="148" mass="16654">MSFALKQFEFHNPIGWRQISPGTEELTLSDEGNGRKTVLQKYAPGGSIVHEHTYIEEMFYESGDFVVPNCFTEFGDRLRQMTNEFTSLVGCYSTNQRILYGENTASRKRNSTKNVRTSEGTEIISSSTLEVQAPQSKLTIIGVLTTND</sequence>